<comment type="caution">
    <text evidence="2">The sequence shown here is derived from an EMBL/GenBank/DDBJ whole genome shotgun (WGS) entry which is preliminary data.</text>
</comment>
<gene>
    <name evidence="2" type="ORF">MAE02_06270</name>
</gene>
<feature type="region of interest" description="Disordered" evidence="1">
    <location>
        <begin position="1"/>
        <end position="99"/>
    </location>
</feature>
<proteinExistence type="predicted"/>
<name>A0A512BLT4_9HYPH</name>
<evidence type="ECO:0000313" key="3">
    <source>
        <dbReference type="Proteomes" id="UP000321085"/>
    </source>
</evidence>
<evidence type="ECO:0000256" key="1">
    <source>
        <dbReference type="SAM" id="MobiDB-lite"/>
    </source>
</evidence>
<dbReference type="AlphaFoldDB" id="A0A512BLT4"/>
<feature type="compositionally biased region" description="Polar residues" evidence="1">
    <location>
        <begin position="88"/>
        <end position="99"/>
    </location>
</feature>
<accession>A0A512BLT4</accession>
<dbReference type="EMBL" id="BJYU01000004">
    <property type="protein sequence ID" value="GEO12931.1"/>
    <property type="molecule type" value="Genomic_DNA"/>
</dbReference>
<keyword evidence="3" id="KW-1185">Reference proteome</keyword>
<dbReference type="Proteomes" id="UP000321085">
    <property type="component" value="Unassembled WGS sequence"/>
</dbReference>
<evidence type="ECO:0000313" key="2">
    <source>
        <dbReference type="EMBL" id="GEO12931.1"/>
    </source>
</evidence>
<organism evidence="2 3">
    <name type="scientific">Microvirga aerophila</name>
    <dbReference type="NCBI Taxonomy" id="670291"/>
    <lineage>
        <taxon>Bacteria</taxon>
        <taxon>Pseudomonadati</taxon>
        <taxon>Pseudomonadota</taxon>
        <taxon>Alphaproteobacteria</taxon>
        <taxon>Hyphomicrobiales</taxon>
        <taxon>Methylobacteriaceae</taxon>
        <taxon>Microvirga</taxon>
    </lineage>
</organism>
<protein>
    <submittedName>
        <fullName evidence="2">Uncharacterized protein</fullName>
    </submittedName>
</protein>
<sequence length="99" mass="10355">MSEHGRFHPGPAHLVDRRCARTIGQTGPTGRLASRGLPLTSRQHAAHQDLVHSLAREPGPVEGSPDNVAAKSRSAESGEAALEPPQRASHSGNNDNGIG</sequence>
<reference evidence="2 3" key="1">
    <citation type="submission" date="2019-07" db="EMBL/GenBank/DDBJ databases">
        <title>Whole genome shotgun sequence of Microvirga aerophila NBRC 106136.</title>
        <authorList>
            <person name="Hosoyama A."/>
            <person name="Uohara A."/>
            <person name="Ohji S."/>
            <person name="Ichikawa N."/>
        </authorList>
    </citation>
    <scope>NUCLEOTIDE SEQUENCE [LARGE SCALE GENOMIC DNA]</scope>
    <source>
        <strain evidence="2 3">NBRC 106136</strain>
    </source>
</reference>